<comment type="caution">
    <text evidence="3">The sequence shown here is derived from an EMBL/GenBank/DDBJ whole genome shotgun (WGS) entry which is preliminary data.</text>
</comment>
<sequence length="238" mass="25241">MVGPYADPLFPFGVSADAFALSEEQNQHGHGHSYTVPASASTADAAQAHSFSLGPQAFTPAVTSGKVPSTLSMDMNMPTVPVDLNLGIDVGLVSMTVPGWTDPAQDAQAALRQALKERDEARMALSTMKNEVYSAGQLEKRLRAERDEARSHVAFLKKERAGGRLTEARLRKERNQARMALGTRKGGVKRVEDGSIAGGLGVLVSPTVRGGFGEWPDVGQEVGSPVEQSPVTESLGSE</sequence>
<evidence type="ECO:0000256" key="1">
    <source>
        <dbReference type="SAM" id="Coils"/>
    </source>
</evidence>
<name>A0AA39U3G7_9PEZI</name>
<evidence type="ECO:0000313" key="3">
    <source>
        <dbReference type="EMBL" id="KAK0610955.1"/>
    </source>
</evidence>
<organism evidence="3 4">
    <name type="scientific">Immersiella caudata</name>
    <dbReference type="NCBI Taxonomy" id="314043"/>
    <lineage>
        <taxon>Eukaryota</taxon>
        <taxon>Fungi</taxon>
        <taxon>Dikarya</taxon>
        <taxon>Ascomycota</taxon>
        <taxon>Pezizomycotina</taxon>
        <taxon>Sordariomycetes</taxon>
        <taxon>Sordariomycetidae</taxon>
        <taxon>Sordariales</taxon>
        <taxon>Lasiosphaeriaceae</taxon>
        <taxon>Immersiella</taxon>
    </lineage>
</organism>
<gene>
    <name evidence="3" type="ORF">B0T14DRAFT_316201</name>
</gene>
<dbReference type="EMBL" id="JAULSU010000007">
    <property type="protein sequence ID" value="KAK0610955.1"/>
    <property type="molecule type" value="Genomic_DNA"/>
</dbReference>
<reference evidence="3" key="1">
    <citation type="submission" date="2023-06" db="EMBL/GenBank/DDBJ databases">
        <title>Genome-scale phylogeny and comparative genomics of the fungal order Sordariales.</title>
        <authorList>
            <consortium name="Lawrence Berkeley National Laboratory"/>
            <person name="Hensen N."/>
            <person name="Bonometti L."/>
            <person name="Westerberg I."/>
            <person name="Brannstrom I.O."/>
            <person name="Guillou S."/>
            <person name="Cros-Aarteil S."/>
            <person name="Calhoun S."/>
            <person name="Haridas S."/>
            <person name="Kuo A."/>
            <person name="Mondo S."/>
            <person name="Pangilinan J."/>
            <person name="Riley R."/>
            <person name="Labutti K."/>
            <person name="Andreopoulos B."/>
            <person name="Lipzen A."/>
            <person name="Chen C."/>
            <person name="Yanf M."/>
            <person name="Daum C."/>
            <person name="Ng V."/>
            <person name="Clum A."/>
            <person name="Steindorff A."/>
            <person name="Ohm R."/>
            <person name="Martin F."/>
            <person name="Silar P."/>
            <person name="Natvig D."/>
            <person name="Lalanne C."/>
            <person name="Gautier V."/>
            <person name="Ament-Velasquez S.L."/>
            <person name="Kruys A."/>
            <person name="Hutchinson M.I."/>
            <person name="Powell A.J."/>
            <person name="Barry K."/>
            <person name="Miller A.N."/>
            <person name="Grigoriev I.V."/>
            <person name="Debuchy R."/>
            <person name="Gladieux P."/>
            <person name="Thoren M.H."/>
            <person name="Johannesson H."/>
        </authorList>
    </citation>
    <scope>NUCLEOTIDE SEQUENCE</scope>
    <source>
        <strain evidence="3">CBS 606.72</strain>
    </source>
</reference>
<proteinExistence type="predicted"/>
<feature type="coiled-coil region" evidence="1">
    <location>
        <begin position="104"/>
        <end position="159"/>
    </location>
</feature>
<dbReference type="Proteomes" id="UP001175000">
    <property type="component" value="Unassembled WGS sequence"/>
</dbReference>
<evidence type="ECO:0000313" key="4">
    <source>
        <dbReference type="Proteomes" id="UP001175000"/>
    </source>
</evidence>
<keyword evidence="4" id="KW-1185">Reference proteome</keyword>
<dbReference type="AlphaFoldDB" id="A0AA39U3G7"/>
<keyword evidence="1" id="KW-0175">Coiled coil</keyword>
<evidence type="ECO:0000256" key="2">
    <source>
        <dbReference type="SAM" id="MobiDB-lite"/>
    </source>
</evidence>
<protein>
    <submittedName>
        <fullName evidence="3">Uncharacterized protein</fullName>
    </submittedName>
</protein>
<feature type="region of interest" description="Disordered" evidence="2">
    <location>
        <begin position="215"/>
        <end position="238"/>
    </location>
</feature>
<feature type="compositionally biased region" description="Polar residues" evidence="2">
    <location>
        <begin position="226"/>
        <end position="238"/>
    </location>
</feature>
<accession>A0AA39U3G7</accession>